<organism evidence="1 2">
    <name type="scientific">Dendrolimus kikuchii</name>
    <dbReference type="NCBI Taxonomy" id="765133"/>
    <lineage>
        <taxon>Eukaryota</taxon>
        <taxon>Metazoa</taxon>
        <taxon>Ecdysozoa</taxon>
        <taxon>Arthropoda</taxon>
        <taxon>Hexapoda</taxon>
        <taxon>Insecta</taxon>
        <taxon>Pterygota</taxon>
        <taxon>Neoptera</taxon>
        <taxon>Endopterygota</taxon>
        <taxon>Lepidoptera</taxon>
        <taxon>Glossata</taxon>
        <taxon>Ditrysia</taxon>
        <taxon>Bombycoidea</taxon>
        <taxon>Lasiocampidae</taxon>
        <taxon>Dendrolimus</taxon>
    </lineage>
</organism>
<keyword evidence="2" id="KW-1185">Reference proteome</keyword>
<evidence type="ECO:0000313" key="2">
    <source>
        <dbReference type="Proteomes" id="UP000824533"/>
    </source>
</evidence>
<name>A0ACC1DL29_9NEOP</name>
<reference evidence="1 2" key="1">
    <citation type="journal article" date="2021" name="Front. Genet.">
        <title>Chromosome-Level Genome Assembly Reveals Significant Gene Expansion in the Toll and IMD Signaling Pathways of Dendrolimus kikuchii.</title>
        <authorList>
            <person name="Zhou J."/>
            <person name="Wu P."/>
            <person name="Xiong Z."/>
            <person name="Liu N."/>
            <person name="Zhao N."/>
            <person name="Ji M."/>
            <person name="Qiu Y."/>
            <person name="Yang B."/>
        </authorList>
    </citation>
    <scope>NUCLEOTIDE SEQUENCE [LARGE SCALE GENOMIC DNA]</scope>
    <source>
        <strain evidence="1">Ann1</strain>
    </source>
</reference>
<dbReference type="Proteomes" id="UP000824533">
    <property type="component" value="Linkage Group LG01"/>
</dbReference>
<proteinExistence type="predicted"/>
<gene>
    <name evidence="1" type="ORF">K1T71_000714</name>
</gene>
<protein>
    <submittedName>
        <fullName evidence="1">Uncharacterized protein</fullName>
    </submittedName>
</protein>
<sequence>MSSSVINNANSQEILTPIVHACVCCLAEKVTFVKLEKCLHKQFLIEFFKNETDFKCKVVCLSCHNFLLKIEKFKQMIKESIILSVQHTKNSTKALTWLRNSAIHVISVIPIYSNNENISPTVLILKEDVKHDHFYRTQETDKEPSVNKFRQPEDRSKDVLEDKSRNLSLDQSKCVPEDKSSDCSVDIDIKTETDYIKNPESFATPPDNSLYSGRIRIVTLTPEQVLAEREISRRQPSYANKDFQCDLCIKGFVSKRALDSHMEKHDEKQGPAMCPICKSYQRTDVSLKTHYKRHFTRYECVICGLRFMTETCCGGHYNSAHGDKHGVLAFGFTCNKCDYVTDCYRSFTHHKHKHKKVSRECKECYKTFTTASGYSIHMRNFHTDEKPVFNCKVCGKIYQSPSSLHYHMASKHKAEGGKASRTHCCADCKTVYTNRQGLVAHLRTHSKHANKGEAKLTCHDCGSKFHNKPEIKRHIYLNHMPINKCPLCLKAFSMPRCLKTHVERVHLGKEAPRDKICQYCGKAFTTNVILQAHIRTHTLERPLKCPHCPATFAHSAARYNHKKLVHNPNRVRKAKTNQKCNESDDNK</sequence>
<dbReference type="EMBL" id="CM034387">
    <property type="protein sequence ID" value="KAJ0184291.1"/>
    <property type="molecule type" value="Genomic_DNA"/>
</dbReference>
<evidence type="ECO:0000313" key="1">
    <source>
        <dbReference type="EMBL" id="KAJ0184291.1"/>
    </source>
</evidence>
<accession>A0ACC1DL29</accession>
<comment type="caution">
    <text evidence="1">The sequence shown here is derived from an EMBL/GenBank/DDBJ whole genome shotgun (WGS) entry which is preliminary data.</text>
</comment>